<name>A0A0K0E341_STRER</name>
<dbReference type="Proteomes" id="UP000035681">
    <property type="component" value="Unplaced"/>
</dbReference>
<dbReference type="SMART" id="SM00256">
    <property type="entry name" value="FBOX"/>
    <property type="match status" value="1"/>
</dbReference>
<evidence type="ECO:0000259" key="1">
    <source>
        <dbReference type="PROSITE" id="PS50181"/>
    </source>
</evidence>
<evidence type="ECO:0000313" key="4">
    <source>
        <dbReference type="WBParaSite" id="TCONS_00005651.p1"/>
    </source>
</evidence>
<dbReference type="PROSITE" id="PS50181">
    <property type="entry name" value="FBOX"/>
    <property type="match status" value="1"/>
</dbReference>
<proteinExistence type="predicted"/>
<evidence type="ECO:0000313" key="3">
    <source>
        <dbReference type="WBParaSite" id="SSTP_0000391200.1"/>
    </source>
</evidence>
<dbReference type="InterPro" id="IPR001810">
    <property type="entry name" value="F-box_dom"/>
</dbReference>
<evidence type="ECO:0000313" key="2">
    <source>
        <dbReference type="Proteomes" id="UP000035681"/>
    </source>
</evidence>
<dbReference type="WBParaSite" id="TCONS_00005651.p1">
    <property type="protein sequence ID" value="TCONS_00005651.p1"/>
    <property type="gene ID" value="XLOC_003909"/>
</dbReference>
<keyword evidence="2" id="KW-1185">Reference proteome</keyword>
<dbReference type="Gene3D" id="1.20.1280.50">
    <property type="match status" value="1"/>
</dbReference>
<dbReference type="WBParaSite" id="SSTP_0000391200.1">
    <property type="protein sequence ID" value="SSTP_0000391200.1"/>
    <property type="gene ID" value="SSTP_0000391200"/>
</dbReference>
<reference evidence="3" key="1">
    <citation type="submission" date="2015-08" db="UniProtKB">
        <authorList>
            <consortium name="WormBaseParasite"/>
        </authorList>
    </citation>
    <scope>IDENTIFICATION</scope>
</reference>
<accession>A0A0K0E341</accession>
<dbReference type="InterPro" id="IPR036047">
    <property type="entry name" value="F-box-like_dom_sf"/>
</dbReference>
<feature type="domain" description="F-box" evidence="1">
    <location>
        <begin position="6"/>
        <end position="54"/>
    </location>
</feature>
<protein>
    <submittedName>
        <fullName evidence="3 4">F-box domain-containing protein</fullName>
    </submittedName>
</protein>
<dbReference type="SUPFAM" id="SSF81383">
    <property type="entry name" value="F-box domain"/>
    <property type="match status" value="1"/>
</dbReference>
<dbReference type="AlphaFoldDB" id="A0A0K0E341"/>
<dbReference type="Pfam" id="PF12937">
    <property type="entry name" value="F-box-like"/>
    <property type="match status" value="1"/>
</dbReference>
<sequence length="345" mass="40529">MKDRRYIIIPNLPDIILRKIFSYLLYEDLLYCELVCKRWQNLVLKTMKNDIHEIVIEQLSKCKVQIIQQPALKRLTITCQKDSYQFIAGILRRSQNFLEKITADLNFFINIHNVHLLHKEGKYKYFPKTKNLWIVITNCEIEDIKKLKEIEDRLFTDLHFLTFQAHVKQTQIHDISTLLIMFLNRHPNMEINIELHADKATPILAQLGEINNLKIKQLKIICTDFDRPIFPLDGLRDIMIKNKLDCERLVLRDWYLHCNGVEPLGGECLSSIRISSSTIGNTTSFVSAIKKTKENSLLHKLEMVGLCIFADINYLNNKAHLEFEHRINCNLKDLIVDCNDIYYIS</sequence>
<organism evidence="3">
    <name type="scientific">Strongyloides stercoralis</name>
    <name type="common">Threadworm</name>
    <dbReference type="NCBI Taxonomy" id="6248"/>
    <lineage>
        <taxon>Eukaryota</taxon>
        <taxon>Metazoa</taxon>
        <taxon>Ecdysozoa</taxon>
        <taxon>Nematoda</taxon>
        <taxon>Chromadorea</taxon>
        <taxon>Rhabditida</taxon>
        <taxon>Tylenchina</taxon>
        <taxon>Panagrolaimomorpha</taxon>
        <taxon>Strongyloidoidea</taxon>
        <taxon>Strongyloididae</taxon>
        <taxon>Strongyloides</taxon>
    </lineage>
</organism>